<evidence type="ECO:0000313" key="2">
    <source>
        <dbReference type="EMBL" id="KAG0729766.1"/>
    </source>
</evidence>
<accession>A0A8J5D2Y3</accession>
<comment type="caution">
    <text evidence="2">The sequence shown here is derived from an EMBL/GenBank/DDBJ whole genome shotgun (WGS) entry which is preliminary data.</text>
</comment>
<sequence length="209" mass="23604">MQRRHGPGYEFIVTDRDARDALGRGHEKLVRALKIREAPRFLYPTQRYPDNRRIQDEDDDQVTTKPGERRRLHGSKSLSHFCLLCTDRSLRRAHETFLHLHHLSMQVRAAQYPARVASPATSTAPLNASSVSATPTLATSAGKHVAHSPPTLLADSSFQAFRQWRRLWEDYSTMPGFTEAATTQATHPAADGCVTGRTKDLRTHPRDRT</sequence>
<protein>
    <submittedName>
        <fullName evidence="2">Uncharacterized protein</fullName>
    </submittedName>
</protein>
<evidence type="ECO:0000313" key="3">
    <source>
        <dbReference type="Proteomes" id="UP000770661"/>
    </source>
</evidence>
<feature type="region of interest" description="Disordered" evidence="1">
    <location>
        <begin position="50"/>
        <end position="71"/>
    </location>
</feature>
<name>A0A8J5D2Y3_CHIOP</name>
<reference evidence="2" key="1">
    <citation type="submission" date="2020-07" db="EMBL/GenBank/DDBJ databases">
        <title>The High-quality genome of the commercially important snow crab, Chionoecetes opilio.</title>
        <authorList>
            <person name="Jeong J.-H."/>
            <person name="Ryu S."/>
        </authorList>
    </citation>
    <scope>NUCLEOTIDE SEQUENCE</scope>
    <source>
        <strain evidence="2">MADBK_172401_WGS</strain>
        <tissue evidence="2">Digestive gland</tissue>
    </source>
</reference>
<gene>
    <name evidence="2" type="ORF">GWK47_029679</name>
</gene>
<organism evidence="2 3">
    <name type="scientific">Chionoecetes opilio</name>
    <name type="common">Atlantic snow crab</name>
    <name type="synonym">Cancer opilio</name>
    <dbReference type="NCBI Taxonomy" id="41210"/>
    <lineage>
        <taxon>Eukaryota</taxon>
        <taxon>Metazoa</taxon>
        <taxon>Ecdysozoa</taxon>
        <taxon>Arthropoda</taxon>
        <taxon>Crustacea</taxon>
        <taxon>Multicrustacea</taxon>
        <taxon>Malacostraca</taxon>
        <taxon>Eumalacostraca</taxon>
        <taxon>Eucarida</taxon>
        <taxon>Decapoda</taxon>
        <taxon>Pleocyemata</taxon>
        <taxon>Brachyura</taxon>
        <taxon>Eubrachyura</taxon>
        <taxon>Majoidea</taxon>
        <taxon>Majidae</taxon>
        <taxon>Chionoecetes</taxon>
    </lineage>
</organism>
<feature type="region of interest" description="Disordered" evidence="1">
    <location>
        <begin position="183"/>
        <end position="209"/>
    </location>
</feature>
<proteinExistence type="predicted"/>
<keyword evidence="3" id="KW-1185">Reference proteome</keyword>
<dbReference type="EMBL" id="JACEEZ010000862">
    <property type="protein sequence ID" value="KAG0729766.1"/>
    <property type="molecule type" value="Genomic_DNA"/>
</dbReference>
<dbReference type="AlphaFoldDB" id="A0A8J5D2Y3"/>
<feature type="compositionally biased region" description="Basic and acidic residues" evidence="1">
    <location>
        <begin position="197"/>
        <end position="209"/>
    </location>
</feature>
<evidence type="ECO:0000256" key="1">
    <source>
        <dbReference type="SAM" id="MobiDB-lite"/>
    </source>
</evidence>
<dbReference type="Proteomes" id="UP000770661">
    <property type="component" value="Unassembled WGS sequence"/>
</dbReference>